<reference evidence="2" key="1">
    <citation type="journal article" date="2017" name="Nature">
        <title>The sunflower genome provides insights into oil metabolism, flowering and Asterid evolution.</title>
        <authorList>
            <person name="Badouin H."/>
            <person name="Gouzy J."/>
            <person name="Grassa C.J."/>
            <person name="Murat F."/>
            <person name="Staton S.E."/>
            <person name="Cottret L."/>
            <person name="Lelandais-Briere C."/>
            <person name="Owens G.L."/>
            <person name="Carrere S."/>
            <person name="Mayjonade B."/>
            <person name="Legrand L."/>
            <person name="Gill N."/>
            <person name="Kane N.C."/>
            <person name="Bowers J.E."/>
            <person name="Hubner S."/>
            <person name="Bellec A."/>
            <person name="Berard A."/>
            <person name="Berges H."/>
            <person name="Blanchet N."/>
            <person name="Boniface M.C."/>
            <person name="Brunel D."/>
            <person name="Catrice O."/>
            <person name="Chaidir N."/>
            <person name="Claudel C."/>
            <person name="Donnadieu C."/>
            <person name="Faraut T."/>
            <person name="Fievet G."/>
            <person name="Helmstetter N."/>
            <person name="King M."/>
            <person name="Knapp S.J."/>
            <person name="Lai Z."/>
            <person name="Le Paslier M.C."/>
            <person name="Lippi Y."/>
            <person name="Lorenzon L."/>
            <person name="Mandel J.R."/>
            <person name="Marage G."/>
            <person name="Marchand G."/>
            <person name="Marquand E."/>
            <person name="Bret-Mestries E."/>
            <person name="Morien E."/>
            <person name="Nambeesan S."/>
            <person name="Nguyen T."/>
            <person name="Pegot-Espagnet P."/>
            <person name="Pouilly N."/>
            <person name="Raftis F."/>
            <person name="Sallet E."/>
            <person name="Schiex T."/>
            <person name="Thomas J."/>
            <person name="Vandecasteele C."/>
            <person name="Vares D."/>
            <person name="Vear F."/>
            <person name="Vautrin S."/>
            <person name="Crespi M."/>
            <person name="Mangin B."/>
            <person name="Burke J.M."/>
            <person name="Salse J."/>
            <person name="Munos S."/>
            <person name="Vincourt P."/>
            <person name="Rieseberg L.H."/>
            <person name="Langlade N.B."/>
        </authorList>
    </citation>
    <scope>NUCLEOTIDE SEQUENCE</scope>
    <source>
        <tissue evidence="2">Leaves</tissue>
    </source>
</reference>
<dbReference type="Gramene" id="mRNA:HanXRQr2_Chr16g0766451">
    <property type="protein sequence ID" value="CDS:HanXRQr2_Chr16g0766451.1"/>
    <property type="gene ID" value="HanXRQr2_Chr16g0766451"/>
</dbReference>
<proteinExistence type="predicted"/>
<evidence type="ECO:0000313" key="3">
    <source>
        <dbReference type="Proteomes" id="UP000215914"/>
    </source>
</evidence>
<comment type="caution">
    <text evidence="2">The sequence shown here is derived from an EMBL/GenBank/DDBJ whole genome shotgun (WGS) entry which is preliminary data.</text>
</comment>
<keyword evidence="3" id="KW-1185">Reference proteome</keyword>
<accession>A0A9K3DVE1</accession>
<dbReference type="EC" id="2.7.7.49" evidence="2"/>
<dbReference type="Proteomes" id="UP000215914">
    <property type="component" value="Unassembled WGS sequence"/>
</dbReference>
<dbReference type="CDD" id="cd01650">
    <property type="entry name" value="RT_nLTR_like"/>
    <property type="match status" value="1"/>
</dbReference>
<reference evidence="2" key="2">
    <citation type="submission" date="2020-06" db="EMBL/GenBank/DDBJ databases">
        <title>Helianthus annuus Genome sequencing and assembly Release 2.</title>
        <authorList>
            <person name="Gouzy J."/>
            <person name="Langlade N."/>
            <person name="Munos S."/>
        </authorList>
    </citation>
    <scope>NUCLEOTIDE SEQUENCE</scope>
    <source>
        <tissue evidence="2">Leaves</tissue>
    </source>
</reference>
<organism evidence="2 3">
    <name type="scientific">Helianthus annuus</name>
    <name type="common">Common sunflower</name>
    <dbReference type="NCBI Taxonomy" id="4232"/>
    <lineage>
        <taxon>Eukaryota</taxon>
        <taxon>Viridiplantae</taxon>
        <taxon>Streptophyta</taxon>
        <taxon>Embryophyta</taxon>
        <taxon>Tracheophyta</taxon>
        <taxon>Spermatophyta</taxon>
        <taxon>Magnoliopsida</taxon>
        <taxon>eudicotyledons</taxon>
        <taxon>Gunneridae</taxon>
        <taxon>Pentapetalae</taxon>
        <taxon>asterids</taxon>
        <taxon>campanulids</taxon>
        <taxon>Asterales</taxon>
        <taxon>Asteraceae</taxon>
        <taxon>Asteroideae</taxon>
        <taxon>Heliantheae alliance</taxon>
        <taxon>Heliantheae</taxon>
        <taxon>Helianthus</taxon>
    </lineage>
</organism>
<keyword evidence="2" id="KW-0808">Transferase</keyword>
<dbReference type="AlphaFoldDB" id="A0A9K3DVE1"/>
<evidence type="ECO:0000313" key="2">
    <source>
        <dbReference type="EMBL" id="KAF5761553.1"/>
    </source>
</evidence>
<dbReference type="SUPFAM" id="SSF56672">
    <property type="entry name" value="DNA/RNA polymerases"/>
    <property type="match status" value="1"/>
</dbReference>
<evidence type="ECO:0000259" key="1">
    <source>
        <dbReference type="PROSITE" id="PS50878"/>
    </source>
</evidence>
<sequence length="944" mass="106738">MRKLKALKEGIKKWRKSGKSKEDVDREILVRVMDELETKAESVGLTEEDLVDRVNSKALLKILDSRRRADLVQKAKVRWDIEGDENSAFFHAYINNKKNASRIHGLSLNGLWVDDPTMVGNEVFNFFATKFDKQVGNRLNMAAEGFSKLSAEDSAWLERAFSMEEVKAAVWSCGGNKSPGPDGFTFRFIQNFWEIIKGDFLEFVTEFHSRGYLETGCNSSFISLIPKVKNPMVLNDYRPINLVGCMSKVVSKLLALRIKKVIHKIVGVEQSAYIKGRHILDGHLVVNELVSWVKKRKKKCLLFKVDFDKAFDSVDWSFLDEVMSHMGFGNKWRMWVMSGLHSGKASVLVNGSPTLEFRYRRGVKQGDPLSPFLFILVMEGLSVAMRKAVTNQVFNGINLPNGGPNISHVIYADDVLFVSEWEEGDLVNLARILRCFFLASGLKVNFHKSKVYGVGVDNADVTSLASILRCEAACLPFQFLGLPIGANMGLSKHWRTIIDKVNGRLNSWKAKVLSFGGRLTLVKSVLGSIPLYCLSMFRAPKGVIGALERARRNFLWGSVGGKNKICWAAWDAVLKPKNLGGLGVGGLDVMNLALLLKWWWRWKSEEGALWVQSVSAIHKKRSGSSDILANKTASGPWANIAKIDKDLRGLGLQCNALFRRAVGRGDKTRFWKDAWFGLSPLKLYFPLLFELEVDKECLVQDRVRHGEDGALFFEWKWRRSALTGSECGEVEDITHLVTSYSFHKNSDGWVWVGKSDGVFSVESARAVLAEQRFGPGDSFLVWQSWLPIKVNGFVWKLLQNKIPVSFNLSSRGVILDSYNCKACHGVAESVSHVFLNCSFAKDIWRKVSMWVGVDLTGWDELDQLMDVAAEMDSSRKRDLLLSILYTTFWFIWKGRNARVFRSARTSTQESLEDIKTGLYGWIINRSSHRDIDWNIWIIDPLSCL</sequence>
<keyword evidence="2" id="KW-0548">Nucleotidyltransferase</keyword>
<feature type="domain" description="Reverse transcriptase" evidence="1">
    <location>
        <begin position="206"/>
        <end position="484"/>
    </location>
</feature>
<dbReference type="GO" id="GO:0003964">
    <property type="term" value="F:RNA-directed DNA polymerase activity"/>
    <property type="evidence" value="ECO:0007669"/>
    <property type="project" value="UniProtKB-KW"/>
</dbReference>
<dbReference type="PANTHER" id="PTHR33116">
    <property type="entry name" value="REVERSE TRANSCRIPTASE ZINC-BINDING DOMAIN-CONTAINING PROTEIN-RELATED-RELATED"/>
    <property type="match status" value="1"/>
</dbReference>
<dbReference type="Pfam" id="PF00078">
    <property type="entry name" value="RVT_1"/>
    <property type="match status" value="1"/>
</dbReference>
<dbReference type="InterPro" id="IPR000477">
    <property type="entry name" value="RT_dom"/>
</dbReference>
<name>A0A9K3DVE1_HELAN</name>
<dbReference type="InterPro" id="IPR043502">
    <property type="entry name" value="DNA/RNA_pol_sf"/>
</dbReference>
<protein>
    <submittedName>
        <fullName evidence="2">RNA-directed DNA polymerase</fullName>
        <ecNumber evidence="2">2.7.7.49</ecNumber>
    </submittedName>
</protein>
<gene>
    <name evidence="2" type="ORF">HanXRQr2_Chr16g0766451</name>
</gene>
<keyword evidence="2" id="KW-0695">RNA-directed DNA polymerase</keyword>
<dbReference type="EMBL" id="MNCJ02000331">
    <property type="protein sequence ID" value="KAF5761553.1"/>
    <property type="molecule type" value="Genomic_DNA"/>
</dbReference>
<dbReference type="PANTHER" id="PTHR33116:SF77">
    <property type="entry name" value="RNA-DIRECTED DNA POLYMERASE"/>
    <property type="match status" value="1"/>
</dbReference>
<dbReference type="Pfam" id="PF13966">
    <property type="entry name" value="zf-RVT"/>
    <property type="match status" value="1"/>
</dbReference>
<dbReference type="InterPro" id="IPR026960">
    <property type="entry name" value="RVT-Znf"/>
</dbReference>
<dbReference type="PROSITE" id="PS50878">
    <property type="entry name" value="RT_POL"/>
    <property type="match status" value="1"/>
</dbReference>